<dbReference type="PROSITE" id="PS51910">
    <property type="entry name" value="GH18_2"/>
    <property type="match status" value="1"/>
</dbReference>
<dbReference type="SMART" id="SM00636">
    <property type="entry name" value="Glyco_18"/>
    <property type="match status" value="1"/>
</dbReference>
<comment type="similarity">
    <text evidence="8">Belongs to the glycosyl hydrolase 18 family.</text>
</comment>
<dbReference type="EMBL" id="JASNQZ010000014">
    <property type="protein sequence ID" value="KAL0948338.1"/>
    <property type="molecule type" value="Genomic_DNA"/>
</dbReference>
<dbReference type="InterPro" id="IPR017853">
    <property type="entry name" value="GH"/>
</dbReference>
<keyword evidence="5 7" id="KW-0326">Glycosidase</keyword>
<gene>
    <name evidence="10" type="ORF">HGRIS_010924</name>
</gene>
<comment type="catalytic activity">
    <reaction evidence="1">
        <text>Random endo-hydrolysis of N-acetyl-beta-D-glucosaminide (1-&gt;4)-beta-linkages in chitin and chitodextrins.</text>
        <dbReference type="EC" id="3.2.1.14"/>
    </reaction>
</comment>
<dbReference type="Proteomes" id="UP001556367">
    <property type="component" value="Unassembled WGS sequence"/>
</dbReference>
<evidence type="ECO:0000313" key="11">
    <source>
        <dbReference type="Proteomes" id="UP001556367"/>
    </source>
</evidence>
<evidence type="ECO:0000256" key="1">
    <source>
        <dbReference type="ARBA" id="ARBA00000822"/>
    </source>
</evidence>
<keyword evidence="11" id="KW-1185">Reference proteome</keyword>
<evidence type="ECO:0000256" key="6">
    <source>
        <dbReference type="ARBA" id="ARBA00023326"/>
    </source>
</evidence>
<evidence type="ECO:0000259" key="9">
    <source>
        <dbReference type="PROSITE" id="PS51910"/>
    </source>
</evidence>
<dbReference type="InterPro" id="IPR001223">
    <property type="entry name" value="Glyco_hydro18_cat"/>
</dbReference>
<accession>A0ABR3IYI7</accession>
<protein>
    <recommendedName>
        <fullName evidence="9">GH18 domain-containing protein</fullName>
    </recommendedName>
</protein>
<dbReference type="PANTHER" id="PTHR11177:SF317">
    <property type="entry name" value="CHITINASE 12-RELATED"/>
    <property type="match status" value="1"/>
</dbReference>
<dbReference type="InterPro" id="IPR001579">
    <property type="entry name" value="Glyco_hydro_18_chit_AS"/>
</dbReference>
<proteinExistence type="inferred from homology"/>
<dbReference type="SUPFAM" id="SSF51445">
    <property type="entry name" value="(Trans)glycosidases"/>
    <property type="match status" value="1"/>
</dbReference>
<evidence type="ECO:0000256" key="4">
    <source>
        <dbReference type="ARBA" id="ARBA00023277"/>
    </source>
</evidence>
<dbReference type="Pfam" id="PF00704">
    <property type="entry name" value="Glyco_hydro_18"/>
    <property type="match status" value="1"/>
</dbReference>
<keyword evidence="2 7" id="KW-0378">Hydrolase</keyword>
<evidence type="ECO:0000313" key="10">
    <source>
        <dbReference type="EMBL" id="KAL0948338.1"/>
    </source>
</evidence>
<dbReference type="SUPFAM" id="SSF54556">
    <property type="entry name" value="Chitinase insertion domain"/>
    <property type="match status" value="1"/>
</dbReference>
<evidence type="ECO:0000256" key="7">
    <source>
        <dbReference type="RuleBase" id="RU000489"/>
    </source>
</evidence>
<name>A0ABR3IYI7_9AGAR</name>
<evidence type="ECO:0000256" key="3">
    <source>
        <dbReference type="ARBA" id="ARBA00023024"/>
    </source>
</evidence>
<dbReference type="InterPro" id="IPR029070">
    <property type="entry name" value="Chitinase_insertion_sf"/>
</dbReference>
<evidence type="ECO:0000256" key="8">
    <source>
        <dbReference type="RuleBase" id="RU004453"/>
    </source>
</evidence>
<dbReference type="PROSITE" id="PS01095">
    <property type="entry name" value="GH18_1"/>
    <property type="match status" value="1"/>
</dbReference>
<organism evidence="10 11">
    <name type="scientific">Hohenbuehelia grisea</name>
    <dbReference type="NCBI Taxonomy" id="104357"/>
    <lineage>
        <taxon>Eukaryota</taxon>
        <taxon>Fungi</taxon>
        <taxon>Dikarya</taxon>
        <taxon>Basidiomycota</taxon>
        <taxon>Agaricomycotina</taxon>
        <taxon>Agaricomycetes</taxon>
        <taxon>Agaricomycetidae</taxon>
        <taxon>Agaricales</taxon>
        <taxon>Pleurotineae</taxon>
        <taxon>Pleurotaceae</taxon>
        <taxon>Hohenbuehelia</taxon>
    </lineage>
</organism>
<evidence type="ECO:0000256" key="2">
    <source>
        <dbReference type="ARBA" id="ARBA00022801"/>
    </source>
</evidence>
<sequence length="303" mass="33245">MAENNSIIAHEYDDEDLSLRMNRWVKGIKPSITTSFSVGGWSMNDGPSRYTGGIDYTPFFSRMAANPASRATFIQSSIAWARKLEFDGIDIDWEFIGDPLRGGRPQDKPNFTSLVSEMRAAVNAEASSSGKRPLLITVAAPAGPDDFANFDAGAVSQFIDWFNIMTYDFYGKCRIYNSFHYLISSRRFPAGNWADQVENHAPIADTITPKWSFTSAVDMYLRANVPSRKIMAGLPLYGRVWTLADTSQTSPGSRGSAGVAGRCTAEPGYMAYFEIAEIIKAQGSAPGVTFAPDDGYYLVNGLP</sequence>
<dbReference type="Gene3D" id="3.20.20.80">
    <property type="entry name" value="Glycosidases"/>
    <property type="match status" value="1"/>
</dbReference>
<keyword evidence="6" id="KW-0624">Polysaccharide degradation</keyword>
<feature type="domain" description="GH18" evidence="9">
    <location>
        <begin position="1"/>
        <end position="303"/>
    </location>
</feature>
<keyword evidence="3" id="KW-0146">Chitin degradation</keyword>
<comment type="caution">
    <text evidence="10">The sequence shown here is derived from an EMBL/GenBank/DDBJ whole genome shotgun (WGS) entry which is preliminary data.</text>
</comment>
<evidence type="ECO:0000256" key="5">
    <source>
        <dbReference type="ARBA" id="ARBA00023295"/>
    </source>
</evidence>
<dbReference type="InterPro" id="IPR050314">
    <property type="entry name" value="Glycosyl_Hydrlase_18"/>
</dbReference>
<dbReference type="InterPro" id="IPR011583">
    <property type="entry name" value="Chitinase_II/V-like_cat"/>
</dbReference>
<dbReference type="PANTHER" id="PTHR11177">
    <property type="entry name" value="CHITINASE"/>
    <property type="match status" value="1"/>
</dbReference>
<reference evidence="11" key="1">
    <citation type="submission" date="2024-06" db="EMBL/GenBank/DDBJ databases">
        <title>Multi-omics analyses provide insights into the biosynthesis of the anticancer antibiotic pleurotin in Hohenbuehelia grisea.</title>
        <authorList>
            <person name="Weaver J.A."/>
            <person name="Alberti F."/>
        </authorList>
    </citation>
    <scope>NUCLEOTIDE SEQUENCE [LARGE SCALE GENOMIC DNA]</scope>
    <source>
        <strain evidence="11">T-177</strain>
    </source>
</reference>
<keyword evidence="4" id="KW-0119">Carbohydrate metabolism</keyword>